<evidence type="ECO:0000313" key="2">
    <source>
        <dbReference type="Proteomes" id="UP000799536"/>
    </source>
</evidence>
<sequence>MASSSSPYMFNRDHKASVRLNYQHWATKQLCGGYLLHPSIPTSNVRRVADIGTGTAIWPVELSQTLSPDIQIDAFDVSRAQYPPNEWVPGNVKLHTHDAFLPFPEKHVGRYDVVHVRFFVTLLNPENIQRFIQNVVALLRPDGYLQWFDANPSTAKATAINPTTSKVAVEKLAALMRKPRPDSSYEWIPSLPELVQSSSSSHLNIITNDVIDSSAFNPSRTLWNHCHLLGYEEFAAQVAARDAKSDVAVRAHQTLADVAIEMAAGANLEVDKFCLVAKVTIEEDT</sequence>
<keyword evidence="2" id="KW-1185">Reference proteome</keyword>
<dbReference type="InterPro" id="IPR029063">
    <property type="entry name" value="SAM-dependent_MTases_sf"/>
</dbReference>
<evidence type="ECO:0008006" key="3">
    <source>
        <dbReference type="Google" id="ProtNLM"/>
    </source>
</evidence>
<name>A0A9P4JHR2_9PLEO</name>
<dbReference type="Gene3D" id="3.40.50.150">
    <property type="entry name" value="Vaccinia Virus protein VP39"/>
    <property type="match status" value="1"/>
</dbReference>
<dbReference type="EMBL" id="ML994161">
    <property type="protein sequence ID" value="KAF2198221.1"/>
    <property type="molecule type" value="Genomic_DNA"/>
</dbReference>
<reference evidence="1" key="1">
    <citation type="journal article" date="2020" name="Stud. Mycol.">
        <title>101 Dothideomycetes genomes: a test case for predicting lifestyles and emergence of pathogens.</title>
        <authorList>
            <person name="Haridas S."/>
            <person name="Albert R."/>
            <person name="Binder M."/>
            <person name="Bloem J."/>
            <person name="Labutti K."/>
            <person name="Salamov A."/>
            <person name="Andreopoulos B."/>
            <person name="Baker S."/>
            <person name="Barry K."/>
            <person name="Bills G."/>
            <person name="Bluhm B."/>
            <person name="Cannon C."/>
            <person name="Castanera R."/>
            <person name="Culley D."/>
            <person name="Daum C."/>
            <person name="Ezra D."/>
            <person name="Gonzalez J."/>
            <person name="Henrissat B."/>
            <person name="Kuo A."/>
            <person name="Liang C."/>
            <person name="Lipzen A."/>
            <person name="Lutzoni F."/>
            <person name="Magnuson J."/>
            <person name="Mondo S."/>
            <person name="Nolan M."/>
            <person name="Ohm R."/>
            <person name="Pangilinan J."/>
            <person name="Park H.-J."/>
            <person name="Ramirez L."/>
            <person name="Alfaro M."/>
            <person name="Sun H."/>
            <person name="Tritt A."/>
            <person name="Yoshinaga Y."/>
            <person name="Zwiers L.-H."/>
            <person name="Turgeon B."/>
            <person name="Goodwin S."/>
            <person name="Spatafora J."/>
            <person name="Crous P."/>
            <person name="Grigoriev I."/>
        </authorList>
    </citation>
    <scope>NUCLEOTIDE SEQUENCE</scope>
    <source>
        <strain evidence="1">ATCC 74209</strain>
    </source>
</reference>
<accession>A0A9P4JHR2</accession>
<organism evidence="1 2">
    <name type="scientific">Delitschia confertaspora ATCC 74209</name>
    <dbReference type="NCBI Taxonomy" id="1513339"/>
    <lineage>
        <taxon>Eukaryota</taxon>
        <taxon>Fungi</taxon>
        <taxon>Dikarya</taxon>
        <taxon>Ascomycota</taxon>
        <taxon>Pezizomycotina</taxon>
        <taxon>Dothideomycetes</taxon>
        <taxon>Pleosporomycetidae</taxon>
        <taxon>Pleosporales</taxon>
        <taxon>Delitschiaceae</taxon>
        <taxon>Delitschia</taxon>
    </lineage>
</organism>
<dbReference type="AlphaFoldDB" id="A0A9P4JHR2"/>
<dbReference type="Proteomes" id="UP000799536">
    <property type="component" value="Unassembled WGS sequence"/>
</dbReference>
<dbReference type="CDD" id="cd02440">
    <property type="entry name" value="AdoMet_MTases"/>
    <property type="match status" value="1"/>
</dbReference>
<dbReference type="OrthoDB" id="417697at2759"/>
<dbReference type="SUPFAM" id="SSF53335">
    <property type="entry name" value="S-adenosyl-L-methionine-dependent methyltransferases"/>
    <property type="match status" value="1"/>
</dbReference>
<evidence type="ECO:0000313" key="1">
    <source>
        <dbReference type="EMBL" id="KAF2198221.1"/>
    </source>
</evidence>
<gene>
    <name evidence="1" type="ORF">GQ43DRAFT_443550</name>
</gene>
<protein>
    <recommendedName>
        <fullName evidence="3">Methyltransferase domain protein</fullName>
    </recommendedName>
</protein>
<proteinExistence type="predicted"/>
<dbReference type="Pfam" id="PF13489">
    <property type="entry name" value="Methyltransf_23"/>
    <property type="match status" value="1"/>
</dbReference>
<comment type="caution">
    <text evidence="1">The sequence shown here is derived from an EMBL/GenBank/DDBJ whole genome shotgun (WGS) entry which is preliminary data.</text>
</comment>